<evidence type="ECO:0000256" key="10">
    <source>
        <dbReference type="ARBA" id="ARBA00023242"/>
    </source>
</evidence>
<feature type="region of interest" description="Disordered" evidence="13">
    <location>
        <begin position="230"/>
        <end position="250"/>
    </location>
</feature>
<keyword evidence="10" id="KW-0539">Nucleus</keyword>
<evidence type="ECO:0000256" key="3">
    <source>
        <dbReference type="ARBA" id="ARBA00022723"/>
    </source>
</evidence>
<feature type="domain" description="C2H2-type" evidence="14">
    <location>
        <begin position="662"/>
        <end position="689"/>
    </location>
</feature>
<dbReference type="Gene3D" id="3.40.1800.20">
    <property type="match status" value="1"/>
</dbReference>
<feature type="binding site" evidence="12">
    <location>
        <position position="14"/>
    </location>
    <ligand>
        <name>Zn(2+)</name>
        <dbReference type="ChEBI" id="CHEBI:29105"/>
    </ligand>
</feature>
<evidence type="ECO:0000256" key="7">
    <source>
        <dbReference type="ARBA" id="ARBA00023015"/>
    </source>
</evidence>
<dbReference type="PANTHER" id="PTHR24399">
    <property type="entry name" value="ZINC FINGER AND BTB DOMAIN-CONTAINING"/>
    <property type="match status" value="1"/>
</dbReference>
<dbReference type="PROSITE" id="PS50157">
    <property type="entry name" value="ZINC_FINGER_C2H2_2"/>
    <property type="match status" value="11"/>
</dbReference>
<proteinExistence type="inferred from homology"/>
<comment type="subcellular location">
    <subcellularLocation>
        <location evidence="1">Nucleus</location>
    </subcellularLocation>
</comment>
<feature type="domain" description="ZAD" evidence="15">
    <location>
        <begin position="9"/>
        <end position="84"/>
    </location>
</feature>
<keyword evidence="8" id="KW-0238">DNA-binding</keyword>
<evidence type="ECO:0000313" key="16">
    <source>
        <dbReference type="EMBL" id="KAB7498980.1"/>
    </source>
</evidence>
<dbReference type="InterPro" id="IPR013087">
    <property type="entry name" value="Znf_C2H2_type"/>
</dbReference>
<dbReference type="GO" id="GO:0008270">
    <property type="term" value="F:zinc ion binding"/>
    <property type="evidence" value="ECO:0007669"/>
    <property type="project" value="UniProtKB-UniRule"/>
</dbReference>
<evidence type="ECO:0000256" key="5">
    <source>
        <dbReference type="ARBA" id="ARBA00022771"/>
    </source>
</evidence>
<comment type="caution">
    <text evidence="16">The sequence shown here is derived from an EMBL/GenBank/DDBJ whole genome shotgun (WGS) entry which is preliminary data.</text>
</comment>
<dbReference type="AlphaFoldDB" id="A0A5N5T227"/>
<organism evidence="16 17">
    <name type="scientific">Armadillidium nasatum</name>
    <dbReference type="NCBI Taxonomy" id="96803"/>
    <lineage>
        <taxon>Eukaryota</taxon>
        <taxon>Metazoa</taxon>
        <taxon>Ecdysozoa</taxon>
        <taxon>Arthropoda</taxon>
        <taxon>Crustacea</taxon>
        <taxon>Multicrustacea</taxon>
        <taxon>Malacostraca</taxon>
        <taxon>Eumalacostraca</taxon>
        <taxon>Peracarida</taxon>
        <taxon>Isopoda</taxon>
        <taxon>Oniscidea</taxon>
        <taxon>Crinocheta</taxon>
        <taxon>Armadillidiidae</taxon>
        <taxon>Armadillidium</taxon>
    </lineage>
</organism>
<accession>A0A5N5T227</accession>
<dbReference type="GO" id="GO:0005654">
    <property type="term" value="C:nucleoplasm"/>
    <property type="evidence" value="ECO:0007669"/>
    <property type="project" value="TreeGrafter"/>
</dbReference>
<evidence type="ECO:0000256" key="6">
    <source>
        <dbReference type="ARBA" id="ARBA00022833"/>
    </source>
</evidence>
<protein>
    <submittedName>
        <fullName evidence="16">Zinc finger protein</fullName>
    </submittedName>
</protein>
<keyword evidence="7" id="KW-0805">Transcription regulation</keyword>
<keyword evidence="17" id="KW-1185">Reference proteome</keyword>
<feature type="binding site" evidence="12">
    <location>
        <position position="57"/>
    </location>
    <ligand>
        <name>Zn(2+)</name>
        <dbReference type="ChEBI" id="CHEBI:29105"/>
    </ligand>
</feature>
<gene>
    <name evidence="16" type="ORF">Anas_05140</name>
</gene>
<dbReference type="Pfam" id="PF07776">
    <property type="entry name" value="zf-AD"/>
    <property type="match status" value="1"/>
</dbReference>
<evidence type="ECO:0000256" key="12">
    <source>
        <dbReference type="PROSITE-ProRule" id="PRU01263"/>
    </source>
</evidence>
<feature type="domain" description="C2H2-type" evidence="14">
    <location>
        <begin position="634"/>
        <end position="661"/>
    </location>
</feature>
<sequence length="935" mass="107212">MCSANILTKLCRLCSLEIEYGFDIFVESEVKASLVILINKYLPIKVAEDDLLPKQICEPCHIGVAATVDLIDRMVEGQHKLRKLYKKCTATANRGLNKNSSNEKQTENGKSLENCKLKSVQESSGTSTENGLDTPQNLEPQAGTPLNQNLIQHNSETLMEGEYFMKNETFVNEEEYFIKSETFTNEEEPVTTLIDIQGNNSDIEMNDLAKGTEVKKVYESHPLGMEIEGIKPKRKRGRPRKDSNEKRKKTCNFTASDLTETQVRPKRNRYLPSRFRDSLAGKEFDKLLSTDGSINRANACDIQTENDLKEFLEENSNLSESATTHTLEGNTVVVTSNHRDELYDKLPEAVNIELDFSNVLLRKQMKMECRTIAHTPKALVSSISTSQDNASQKAGSVTDLETLLEYNFKKKKRGPQRKYKYFCEFCNKGFCQIGRYCLHLKLHKNVVLQCDECQSRFSCREDIRLHQRTTQHKGIGVIEWETEKNMAIKCPLCQFRTFLTLDKYRAHVANMHKGQKPYLCTICNKRFAYKHSLKTHNNFMHQPQDKKKRYTCTDCKKEFFHQSSLHYHRDTHHNTGRLFVCAYCGCSFKHKQLLQRHHAVHSEERPFSCKVCGSSFKTKSNLYNHMNIHKSKAYTCEICLKNFSHTTSLNLHLRSHTGEKPFSCMFCGKKFSQNGNLKEHIRIHTGSKPFSCSICSKKFTTYSQVRLHEKRHRGEFKYNCSVCLKGFFSCEALRSHEQKHKRVEPSLPCELCPKIFGDHSQFVKHTNTTEEALDETSIECRLCGKIFNDHIIILKHLEDHQMEKTWFISQPEEGTSVMQSSNQDVIYILPKKEDSALQFLQFNTDEIFEEQDRDKLPSVNTVVTSIPGNFVLNSHPNDRNVGALGAEGKIYSLANSIQGCEASFEISLKDTDTLPFGISVCDDSSPVLVKRVFES</sequence>
<evidence type="ECO:0000256" key="4">
    <source>
        <dbReference type="ARBA" id="ARBA00022737"/>
    </source>
</evidence>
<dbReference type="Gene3D" id="3.30.160.60">
    <property type="entry name" value="Classic Zinc Finger"/>
    <property type="match status" value="8"/>
</dbReference>
<evidence type="ECO:0000259" key="14">
    <source>
        <dbReference type="PROSITE" id="PS50157"/>
    </source>
</evidence>
<keyword evidence="5 11" id="KW-0863">Zinc-finger</keyword>
<feature type="domain" description="C2H2-type" evidence="14">
    <location>
        <begin position="421"/>
        <end position="443"/>
    </location>
</feature>
<keyword evidence="3 12" id="KW-0479">Metal-binding</keyword>
<keyword evidence="6 12" id="KW-0862">Zinc</keyword>
<dbReference type="PROSITE" id="PS00028">
    <property type="entry name" value="ZINC_FINGER_C2H2_1"/>
    <property type="match status" value="10"/>
</dbReference>
<dbReference type="InterPro" id="IPR012934">
    <property type="entry name" value="Znf_AD"/>
</dbReference>
<evidence type="ECO:0000259" key="15">
    <source>
        <dbReference type="PROSITE" id="PS51915"/>
    </source>
</evidence>
<dbReference type="InterPro" id="IPR036236">
    <property type="entry name" value="Znf_C2H2_sf"/>
</dbReference>
<dbReference type="GO" id="GO:0002682">
    <property type="term" value="P:regulation of immune system process"/>
    <property type="evidence" value="ECO:0007669"/>
    <property type="project" value="TreeGrafter"/>
</dbReference>
<dbReference type="PROSITE" id="PS51915">
    <property type="entry name" value="ZAD"/>
    <property type="match status" value="1"/>
</dbReference>
<keyword evidence="4" id="KW-0677">Repeat</keyword>
<feature type="region of interest" description="Disordered" evidence="13">
    <location>
        <begin position="95"/>
        <end position="146"/>
    </location>
</feature>
<dbReference type="GO" id="GO:0001817">
    <property type="term" value="P:regulation of cytokine production"/>
    <property type="evidence" value="ECO:0007669"/>
    <property type="project" value="TreeGrafter"/>
</dbReference>
<feature type="domain" description="C2H2-type" evidence="14">
    <location>
        <begin position="607"/>
        <end position="634"/>
    </location>
</feature>
<feature type="compositionally biased region" description="Polar residues" evidence="13">
    <location>
        <begin position="95"/>
        <end position="111"/>
    </location>
</feature>
<evidence type="ECO:0000256" key="11">
    <source>
        <dbReference type="PROSITE-ProRule" id="PRU00042"/>
    </source>
</evidence>
<dbReference type="FunFam" id="3.30.160.60:FF:001480">
    <property type="entry name" value="Si:cabz01071911.3"/>
    <property type="match status" value="2"/>
</dbReference>
<dbReference type="SMART" id="SM00355">
    <property type="entry name" value="ZnF_C2H2"/>
    <property type="match status" value="13"/>
</dbReference>
<feature type="domain" description="C2H2-type" evidence="14">
    <location>
        <begin position="778"/>
        <end position="805"/>
    </location>
</feature>
<evidence type="ECO:0000256" key="1">
    <source>
        <dbReference type="ARBA" id="ARBA00004123"/>
    </source>
</evidence>
<comment type="similarity">
    <text evidence="2">Belongs to the krueppel C2H2-type zinc-finger protein family.</text>
</comment>
<keyword evidence="9" id="KW-0804">Transcription</keyword>
<dbReference type="GO" id="GO:0000978">
    <property type="term" value="F:RNA polymerase II cis-regulatory region sequence-specific DNA binding"/>
    <property type="evidence" value="ECO:0007669"/>
    <property type="project" value="TreeGrafter"/>
</dbReference>
<evidence type="ECO:0000256" key="9">
    <source>
        <dbReference type="ARBA" id="ARBA00023163"/>
    </source>
</evidence>
<dbReference type="Proteomes" id="UP000326759">
    <property type="component" value="Unassembled WGS sequence"/>
</dbReference>
<feature type="domain" description="C2H2-type" evidence="14">
    <location>
        <begin position="690"/>
        <end position="717"/>
    </location>
</feature>
<feature type="domain" description="C2H2-type" evidence="14">
    <location>
        <begin position="718"/>
        <end position="745"/>
    </location>
</feature>
<evidence type="ECO:0000256" key="8">
    <source>
        <dbReference type="ARBA" id="ARBA00023125"/>
    </source>
</evidence>
<feature type="binding site" evidence="12">
    <location>
        <position position="11"/>
    </location>
    <ligand>
        <name>Zn(2+)</name>
        <dbReference type="ChEBI" id="CHEBI:29105"/>
    </ligand>
</feature>
<dbReference type="EMBL" id="SEYY01018796">
    <property type="protein sequence ID" value="KAB7498980.1"/>
    <property type="molecule type" value="Genomic_DNA"/>
</dbReference>
<feature type="domain" description="C2H2-type" evidence="14">
    <location>
        <begin position="550"/>
        <end position="572"/>
    </location>
</feature>
<dbReference type="SUPFAM" id="SSF57716">
    <property type="entry name" value="Glucocorticoid receptor-like (DNA-binding domain)"/>
    <property type="match status" value="1"/>
</dbReference>
<evidence type="ECO:0000313" key="17">
    <source>
        <dbReference type="Proteomes" id="UP000326759"/>
    </source>
</evidence>
<dbReference type="Pfam" id="PF00096">
    <property type="entry name" value="zf-C2H2"/>
    <property type="match status" value="5"/>
</dbReference>
<dbReference type="SMART" id="SM00868">
    <property type="entry name" value="zf-AD"/>
    <property type="match status" value="1"/>
</dbReference>
<feature type="compositionally biased region" description="Polar residues" evidence="13">
    <location>
        <begin position="120"/>
        <end position="146"/>
    </location>
</feature>
<evidence type="ECO:0000256" key="13">
    <source>
        <dbReference type="SAM" id="MobiDB-lite"/>
    </source>
</evidence>
<feature type="domain" description="C2H2-type" evidence="14">
    <location>
        <begin position="579"/>
        <end position="606"/>
    </location>
</feature>
<name>A0A5N5T227_9CRUS</name>
<evidence type="ECO:0000256" key="2">
    <source>
        <dbReference type="ARBA" id="ARBA00006991"/>
    </source>
</evidence>
<dbReference type="GO" id="GO:0001227">
    <property type="term" value="F:DNA-binding transcription repressor activity, RNA polymerase II-specific"/>
    <property type="evidence" value="ECO:0007669"/>
    <property type="project" value="TreeGrafter"/>
</dbReference>
<dbReference type="PANTHER" id="PTHR24399:SF23">
    <property type="entry name" value="C2H2-TYPE DOMAIN-CONTAINING PROTEIN"/>
    <property type="match status" value="1"/>
</dbReference>
<reference evidence="16 17" key="1">
    <citation type="journal article" date="2019" name="PLoS Biol.">
        <title>Sex chromosomes control vertical transmission of feminizing Wolbachia symbionts in an isopod.</title>
        <authorList>
            <person name="Becking T."/>
            <person name="Chebbi M.A."/>
            <person name="Giraud I."/>
            <person name="Moumen B."/>
            <person name="Laverre T."/>
            <person name="Caubet Y."/>
            <person name="Peccoud J."/>
            <person name="Gilbert C."/>
            <person name="Cordaux R."/>
        </authorList>
    </citation>
    <scope>NUCLEOTIDE SEQUENCE [LARGE SCALE GENOMIC DNA]</scope>
    <source>
        <strain evidence="16">ANa2</strain>
        <tissue evidence="16">Whole body excluding digestive tract and cuticle</tissue>
    </source>
</reference>
<dbReference type="OrthoDB" id="6339709at2759"/>
<dbReference type="FunFam" id="3.30.160.60:FF:000446">
    <property type="entry name" value="Zinc finger protein"/>
    <property type="match status" value="2"/>
</dbReference>
<dbReference type="SUPFAM" id="SSF57667">
    <property type="entry name" value="beta-beta-alpha zinc fingers"/>
    <property type="match status" value="6"/>
</dbReference>
<feature type="domain" description="C2H2-type" evidence="14">
    <location>
        <begin position="448"/>
        <end position="474"/>
    </location>
</feature>
<feature type="domain" description="C2H2-type" evidence="14">
    <location>
        <begin position="518"/>
        <end position="546"/>
    </location>
</feature>
<feature type="binding site" evidence="12">
    <location>
        <position position="60"/>
    </location>
    <ligand>
        <name>Zn(2+)</name>
        <dbReference type="ChEBI" id="CHEBI:29105"/>
    </ligand>
</feature>